<name>A0A0H1BBF6_9EURO</name>
<proteinExistence type="predicted"/>
<gene>
    <name evidence="1" type="ORF">EMPG_16119</name>
</gene>
<evidence type="ECO:0000313" key="1">
    <source>
        <dbReference type="EMBL" id="KLJ08433.1"/>
    </source>
</evidence>
<keyword evidence="2" id="KW-1185">Reference proteome</keyword>
<dbReference type="Proteomes" id="UP000053573">
    <property type="component" value="Unassembled WGS sequence"/>
</dbReference>
<accession>A0A0H1BBF6</accession>
<dbReference type="AlphaFoldDB" id="A0A0H1BBF6"/>
<sequence>MEYPFGAAGEDGFGRTLNSWGYITMGKARLPVEALIPTEMRGNIPSSQTEGDPVYLRLSQPVTVLTESSGSQ</sequence>
<evidence type="ECO:0000313" key="2">
    <source>
        <dbReference type="Proteomes" id="UP000053573"/>
    </source>
</evidence>
<dbReference type="EMBL" id="LDEV01002595">
    <property type="protein sequence ID" value="KLJ08433.1"/>
    <property type="molecule type" value="Genomic_DNA"/>
</dbReference>
<reference evidence="2" key="1">
    <citation type="journal article" date="2015" name="PLoS Genet.">
        <title>The dynamic genome and transcriptome of the human fungal pathogen Blastomyces and close relative Emmonsia.</title>
        <authorList>
            <person name="Munoz J.F."/>
            <person name="Gauthier G.M."/>
            <person name="Desjardins C.A."/>
            <person name="Gallo J.E."/>
            <person name="Holder J."/>
            <person name="Sullivan T.D."/>
            <person name="Marty A.J."/>
            <person name="Carmen J.C."/>
            <person name="Chen Z."/>
            <person name="Ding L."/>
            <person name="Gujja S."/>
            <person name="Magrini V."/>
            <person name="Misas E."/>
            <person name="Mitreva M."/>
            <person name="Priest M."/>
            <person name="Saif S."/>
            <person name="Whiston E.A."/>
            <person name="Young S."/>
            <person name="Zeng Q."/>
            <person name="Goldman W.E."/>
            <person name="Mardis E.R."/>
            <person name="Taylor J.W."/>
            <person name="McEwen J.G."/>
            <person name="Clay O.K."/>
            <person name="Klein B.S."/>
            <person name="Cuomo C.A."/>
        </authorList>
    </citation>
    <scope>NUCLEOTIDE SEQUENCE [LARGE SCALE GENOMIC DNA]</scope>
    <source>
        <strain evidence="2">UAMH 139</strain>
    </source>
</reference>
<organism evidence="1 2">
    <name type="scientific">Blastomyces silverae</name>
    <dbReference type="NCBI Taxonomy" id="2060906"/>
    <lineage>
        <taxon>Eukaryota</taxon>
        <taxon>Fungi</taxon>
        <taxon>Dikarya</taxon>
        <taxon>Ascomycota</taxon>
        <taxon>Pezizomycotina</taxon>
        <taxon>Eurotiomycetes</taxon>
        <taxon>Eurotiomycetidae</taxon>
        <taxon>Onygenales</taxon>
        <taxon>Ajellomycetaceae</taxon>
        <taxon>Blastomyces</taxon>
    </lineage>
</organism>
<protein>
    <submittedName>
        <fullName evidence="1">Uncharacterized protein</fullName>
    </submittedName>
</protein>
<comment type="caution">
    <text evidence="1">The sequence shown here is derived from an EMBL/GenBank/DDBJ whole genome shotgun (WGS) entry which is preliminary data.</text>
</comment>